<dbReference type="AlphaFoldDB" id="A0A5C6A7A3"/>
<comment type="caution">
    <text evidence="1">The sequence shown here is derived from an EMBL/GenBank/DDBJ whole genome shotgun (WGS) entry which is preliminary data.</text>
</comment>
<sequence>MVLNTGEAAAKDVRVEICVPNGQDYGIIDWSEAPEVPKRRENRFVANPMRDLKIRPVVRRDGYVDIDRGEHETKVEIECGNLQPGRKVWTDEFYLGVGQSGEFEIKRHLFAANLAKPQEFTLTIDADITRTSMTADELIELADSDVKKEVDDD</sequence>
<organism evidence="1 2">
    <name type="scientific">Botrimarina colliarenosi</name>
    <dbReference type="NCBI Taxonomy" id="2528001"/>
    <lineage>
        <taxon>Bacteria</taxon>
        <taxon>Pseudomonadati</taxon>
        <taxon>Planctomycetota</taxon>
        <taxon>Planctomycetia</taxon>
        <taxon>Pirellulales</taxon>
        <taxon>Lacipirellulaceae</taxon>
        <taxon>Botrimarina</taxon>
    </lineage>
</organism>
<dbReference type="EMBL" id="SJPR01000005">
    <property type="protein sequence ID" value="TWT95270.1"/>
    <property type="molecule type" value="Genomic_DNA"/>
</dbReference>
<accession>A0A5C6A7A3</accession>
<reference evidence="1 2" key="1">
    <citation type="submission" date="2019-02" db="EMBL/GenBank/DDBJ databases">
        <title>Deep-cultivation of Planctomycetes and their phenomic and genomic characterization uncovers novel biology.</title>
        <authorList>
            <person name="Wiegand S."/>
            <person name="Jogler M."/>
            <person name="Boedeker C."/>
            <person name="Pinto D."/>
            <person name="Vollmers J."/>
            <person name="Rivas-Marin E."/>
            <person name="Kohn T."/>
            <person name="Peeters S.H."/>
            <person name="Heuer A."/>
            <person name="Rast P."/>
            <person name="Oberbeckmann S."/>
            <person name="Bunk B."/>
            <person name="Jeske O."/>
            <person name="Meyerdierks A."/>
            <person name="Storesund J.E."/>
            <person name="Kallscheuer N."/>
            <person name="Luecker S."/>
            <person name="Lage O.M."/>
            <person name="Pohl T."/>
            <person name="Merkel B.J."/>
            <person name="Hornburger P."/>
            <person name="Mueller R.-W."/>
            <person name="Bruemmer F."/>
            <person name="Labrenz M."/>
            <person name="Spormann A.M."/>
            <person name="Op Den Camp H."/>
            <person name="Overmann J."/>
            <person name="Amann R."/>
            <person name="Jetten M.S.M."/>
            <person name="Mascher T."/>
            <person name="Medema M.H."/>
            <person name="Devos D.P."/>
            <person name="Kaster A.-K."/>
            <person name="Ovreas L."/>
            <person name="Rohde M."/>
            <person name="Galperin M.Y."/>
            <person name="Jogler C."/>
        </authorList>
    </citation>
    <scope>NUCLEOTIDE SEQUENCE [LARGE SCALE GENOMIC DNA]</scope>
    <source>
        <strain evidence="1 2">Pla108</strain>
    </source>
</reference>
<evidence type="ECO:0000313" key="2">
    <source>
        <dbReference type="Proteomes" id="UP000317421"/>
    </source>
</evidence>
<dbReference type="Proteomes" id="UP000317421">
    <property type="component" value="Unassembled WGS sequence"/>
</dbReference>
<name>A0A5C6A7A3_9BACT</name>
<proteinExistence type="predicted"/>
<gene>
    <name evidence="1" type="ORF">Pla108_34140</name>
</gene>
<keyword evidence="2" id="KW-1185">Reference proteome</keyword>
<dbReference type="RefSeq" id="WP_146446122.1">
    <property type="nucleotide sequence ID" value="NZ_SJPR01000005.1"/>
</dbReference>
<protein>
    <submittedName>
        <fullName evidence="1">Uncharacterized protein</fullName>
    </submittedName>
</protein>
<evidence type="ECO:0000313" key="1">
    <source>
        <dbReference type="EMBL" id="TWT95270.1"/>
    </source>
</evidence>